<reference evidence="2 3" key="1">
    <citation type="journal article" date="2018" name="Genome Biol. Evol.">
        <title>Multiple Roots of Fruiting Body Formation in Amoebozoa.</title>
        <authorList>
            <person name="Hillmann F."/>
            <person name="Forbes G."/>
            <person name="Novohradska S."/>
            <person name="Ferling I."/>
            <person name="Riege K."/>
            <person name="Groth M."/>
            <person name="Westermann M."/>
            <person name="Marz M."/>
            <person name="Spaller T."/>
            <person name="Winckler T."/>
            <person name="Schaap P."/>
            <person name="Glockner G."/>
        </authorList>
    </citation>
    <scope>NUCLEOTIDE SEQUENCE [LARGE SCALE GENOMIC DNA]</scope>
    <source>
        <strain evidence="2 3">Jena</strain>
    </source>
</reference>
<keyword evidence="3" id="KW-1185">Reference proteome</keyword>
<proteinExistence type="predicted"/>
<accession>A0A2P6N7M6</accession>
<evidence type="ECO:0000256" key="1">
    <source>
        <dbReference type="SAM" id="MobiDB-lite"/>
    </source>
</evidence>
<name>A0A2P6N7M6_9EUKA</name>
<dbReference type="AlphaFoldDB" id="A0A2P6N7M6"/>
<feature type="region of interest" description="Disordered" evidence="1">
    <location>
        <begin position="97"/>
        <end position="139"/>
    </location>
</feature>
<comment type="caution">
    <text evidence="2">The sequence shown here is derived from an EMBL/GenBank/DDBJ whole genome shotgun (WGS) entry which is preliminary data.</text>
</comment>
<organism evidence="2 3">
    <name type="scientific">Planoprotostelium fungivorum</name>
    <dbReference type="NCBI Taxonomy" id="1890364"/>
    <lineage>
        <taxon>Eukaryota</taxon>
        <taxon>Amoebozoa</taxon>
        <taxon>Evosea</taxon>
        <taxon>Variosea</taxon>
        <taxon>Cavosteliida</taxon>
        <taxon>Cavosteliaceae</taxon>
        <taxon>Planoprotostelium</taxon>
    </lineage>
</organism>
<dbReference type="InParanoid" id="A0A2P6N7M6"/>
<gene>
    <name evidence="2" type="ORF">PROFUN_05932</name>
</gene>
<evidence type="ECO:0000313" key="3">
    <source>
        <dbReference type="Proteomes" id="UP000241769"/>
    </source>
</evidence>
<dbReference type="Proteomes" id="UP000241769">
    <property type="component" value="Unassembled WGS sequence"/>
</dbReference>
<feature type="compositionally biased region" description="Basic and acidic residues" evidence="1">
    <location>
        <begin position="97"/>
        <end position="120"/>
    </location>
</feature>
<protein>
    <submittedName>
        <fullName evidence="2">Uncharacterized protein</fullName>
    </submittedName>
</protein>
<dbReference type="EMBL" id="MDYQ01000165">
    <property type="protein sequence ID" value="PRP79956.1"/>
    <property type="molecule type" value="Genomic_DNA"/>
</dbReference>
<sequence length="139" mass="15545">MSPGTILRNIMMALQSRTLISQDVTTRLIHLTDSVPHGILCALQSIPSPPGNLFSSESVRKPLITTSDKCCAYLTSAEGESLPLGFSRQYETFEGREKQDISDIKRLPNDQRATPEEEAFKLTLSHRRRQGNKDEEADL</sequence>
<evidence type="ECO:0000313" key="2">
    <source>
        <dbReference type="EMBL" id="PRP79956.1"/>
    </source>
</evidence>